<feature type="chain" id="PRO_5028289796" evidence="15">
    <location>
        <begin position="24"/>
        <end position="883"/>
    </location>
</feature>
<reference evidence="18" key="1">
    <citation type="submission" date="2025-08" db="UniProtKB">
        <authorList>
            <consortium name="RefSeq"/>
        </authorList>
    </citation>
    <scope>IDENTIFICATION</scope>
</reference>
<dbReference type="GO" id="GO:0005886">
    <property type="term" value="C:plasma membrane"/>
    <property type="evidence" value="ECO:0007669"/>
    <property type="project" value="TreeGrafter"/>
</dbReference>
<evidence type="ECO:0000256" key="2">
    <source>
        <dbReference type="ARBA" id="ARBA00009634"/>
    </source>
</evidence>
<evidence type="ECO:0000256" key="12">
    <source>
        <dbReference type="ARBA" id="ARBA00023180"/>
    </source>
</evidence>
<dbReference type="FunFam" id="3.40.50.10140:FF:000001">
    <property type="entry name" value="Toll-like receptor 2"/>
    <property type="match status" value="1"/>
</dbReference>
<evidence type="ECO:0000256" key="15">
    <source>
        <dbReference type="SAM" id="SignalP"/>
    </source>
</evidence>
<dbReference type="PANTHER" id="PTHR24365">
    <property type="entry name" value="TOLL-LIKE RECEPTOR"/>
    <property type="match status" value="1"/>
</dbReference>
<dbReference type="SMART" id="SM00082">
    <property type="entry name" value="LRRCT"/>
    <property type="match status" value="1"/>
</dbReference>
<dbReference type="PIRSF" id="PIRSF037595">
    <property type="entry name" value="Toll-like_receptor"/>
    <property type="match status" value="1"/>
</dbReference>
<dbReference type="Gene3D" id="3.80.10.10">
    <property type="entry name" value="Ribonuclease Inhibitor"/>
    <property type="match status" value="3"/>
</dbReference>
<evidence type="ECO:0000256" key="1">
    <source>
        <dbReference type="ARBA" id="ARBA00004479"/>
    </source>
</evidence>
<evidence type="ECO:0000313" key="17">
    <source>
        <dbReference type="Proteomes" id="UP000515152"/>
    </source>
</evidence>
<keyword evidence="12" id="KW-0325">Glycoprotein</keyword>
<keyword evidence="6 15" id="KW-0732">Signal</keyword>
<gene>
    <name evidence="18" type="primary">tlr5a</name>
</gene>
<dbReference type="InterPro" id="IPR035897">
    <property type="entry name" value="Toll_tir_struct_dom_sf"/>
</dbReference>
<evidence type="ECO:0000256" key="14">
    <source>
        <dbReference type="SAM" id="Phobius"/>
    </source>
</evidence>
<dbReference type="CTD" id="403138"/>
<proteinExistence type="inferred from homology"/>
<organism evidence="17 18">
    <name type="scientific">Clupea harengus</name>
    <name type="common">Atlantic herring</name>
    <dbReference type="NCBI Taxonomy" id="7950"/>
    <lineage>
        <taxon>Eukaryota</taxon>
        <taxon>Metazoa</taxon>
        <taxon>Chordata</taxon>
        <taxon>Craniata</taxon>
        <taxon>Vertebrata</taxon>
        <taxon>Euteleostomi</taxon>
        <taxon>Actinopterygii</taxon>
        <taxon>Neopterygii</taxon>
        <taxon>Teleostei</taxon>
        <taxon>Clupei</taxon>
        <taxon>Clupeiformes</taxon>
        <taxon>Clupeoidei</taxon>
        <taxon>Clupeidae</taxon>
        <taxon>Clupea</taxon>
    </lineage>
</organism>
<dbReference type="InterPro" id="IPR000483">
    <property type="entry name" value="Cys-rich_flank_reg_C"/>
</dbReference>
<comment type="subcellular location">
    <subcellularLocation>
        <location evidence="1">Membrane</location>
        <topology evidence="1">Single-pass type I membrane protein</topology>
    </subcellularLocation>
</comment>
<dbReference type="GO" id="GO:0004888">
    <property type="term" value="F:transmembrane signaling receptor activity"/>
    <property type="evidence" value="ECO:0007669"/>
    <property type="project" value="InterPro"/>
</dbReference>
<keyword evidence="9 14" id="KW-1133">Transmembrane helix</keyword>
<dbReference type="SMART" id="SM00369">
    <property type="entry name" value="LRR_TYP"/>
    <property type="match status" value="11"/>
</dbReference>
<dbReference type="InterPro" id="IPR003591">
    <property type="entry name" value="Leu-rich_rpt_typical-subtyp"/>
</dbReference>
<dbReference type="OrthoDB" id="6160824at2759"/>
<dbReference type="InterPro" id="IPR032675">
    <property type="entry name" value="LRR_dom_sf"/>
</dbReference>
<evidence type="ECO:0000256" key="7">
    <source>
        <dbReference type="ARBA" id="ARBA00022737"/>
    </source>
</evidence>
<dbReference type="KEGG" id="char:105899408"/>
<evidence type="ECO:0000256" key="11">
    <source>
        <dbReference type="ARBA" id="ARBA00023170"/>
    </source>
</evidence>
<dbReference type="Gene3D" id="3.40.50.10140">
    <property type="entry name" value="Toll/interleukin-1 receptor homology (TIR) domain"/>
    <property type="match status" value="1"/>
</dbReference>
<evidence type="ECO:0000256" key="4">
    <source>
        <dbReference type="ARBA" id="ARBA00022614"/>
    </source>
</evidence>
<dbReference type="SMART" id="SM00255">
    <property type="entry name" value="TIR"/>
    <property type="match status" value="1"/>
</dbReference>
<dbReference type="FunFam" id="3.80.10.10:FF:001164">
    <property type="entry name" value="GH01279p"/>
    <property type="match status" value="1"/>
</dbReference>
<feature type="transmembrane region" description="Helical" evidence="14">
    <location>
        <begin position="661"/>
        <end position="682"/>
    </location>
</feature>
<evidence type="ECO:0000256" key="6">
    <source>
        <dbReference type="ARBA" id="ARBA00022729"/>
    </source>
</evidence>
<dbReference type="RefSeq" id="XP_012682046.2">
    <property type="nucleotide sequence ID" value="XM_012826592.3"/>
</dbReference>
<evidence type="ECO:0000259" key="16">
    <source>
        <dbReference type="PROSITE" id="PS50104"/>
    </source>
</evidence>
<keyword evidence="11" id="KW-0675">Receptor</keyword>
<keyword evidence="8" id="KW-0391">Immunity</keyword>
<feature type="domain" description="TIR" evidence="16">
    <location>
        <begin position="710"/>
        <end position="855"/>
    </location>
</feature>
<feature type="signal peptide" evidence="15">
    <location>
        <begin position="1"/>
        <end position="23"/>
    </location>
</feature>
<sequence>MATKKQMRALSLGVYFLLELTKSAQLCKMNGHWAFCSSTSLEQVPPLPSSVTHVDLSLNQIRQLSEDSFRGLESLVHLDLGSQRPIGLIIKNNTFRRLSNLTFLHLGDNRAMRLETDAFQGLSNLQTLILLHSDLDESILSGSYLQPLVSLQKLDLFGNKLKQFKPAMFFRNMTDLSVLDLSINRVNSICETDLAAFQDKHFLLLNVSTLHLTDMNPSGFNWTKCGNPFKNMSFDTLDISLNGLSAEKAKLFFSAILGTRINHLILSPNIMGSGFGTSNSKDPDRLTFDPLKSSGIQTINLSRNYINIVKWSVFRSLVDLVSMSLAGNKINEFERGAFLGLVNLQRLNLSNNLIGEIYSHTFQNLPNLILLDLTNNHIGIVQHESFMGLSNLLALDLTGNSLHSVYTFAHLPSLQELHLDDNKITTLFQLGGFASSATRIRLNNNRLRDMEDVYIILATSPKIVELNFGSNFISYCSQISNSNLSIPSSNSLQELYLQNCALQLIWGRKQCLDLFDHLNKLLILALGSNLLESLPKYIFKGLSSLHYLDLSYNSLTHLPRDIFPASLKLLDVSYNFLNRPDPDVFRYLSVVNLYMNRFFCDCNLTEFQTWANRTNVTLSAGLSQLHCGFPEALRGVALSDFTTDPCEEDDEQLMQALRFCLFIGCSAFLAVIIFGTIAYARFRGYIFVVYKKLKARVVEGPPQAPPLDNFQYDVYLCFTDSDFIWVESALLKRLDSQFAEQNQLNCCFEARDFLPGNDHLTNIQSAIWGSRKTLCVVSKKFLKDSWCLEAFMMAQRRMLEDLKEVLIVVIVGSIPYFRLMECEPIRTFVKNREYFQWPDDTQDLEWFFDRLIVKIFKDSQVKHPKGPKDGPDVELHAVRQVET</sequence>
<evidence type="ECO:0000256" key="13">
    <source>
        <dbReference type="ARBA" id="ARBA00023198"/>
    </source>
</evidence>
<dbReference type="InterPro" id="IPR017241">
    <property type="entry name" value="Toll-like_receptor"/>
</dbReference>
<keyword evidence="4" id="KW-0433">Leucine-rich repeat</keyword>
<keyword evidence="13" id="KW-0395">Inflammatory response</keyword>
<dbReference type="Pfam" id="PF01582">
    <property type="entry name" value="TIR"/>
    <property type="match status" value="1"/>
</dbReference>
<evidence type="ECO:0000256" key="5">
    <source>
        <dbReference type="ARBA" id="ARBA00022692"/>
    </source>
</evidence>
<accession>A0A6P3VV25</accession>
<dbReference type="FunFam" id="3.80.10.10:FF:000306">
    <property type="entry name" value="Toll-like receptor 5"/>
    <property type="match status" value="1"/>
</dbReference>
<keyword evidence="7" id="KW-0677">Repeat</keyword>
<evidence type="ECO:0000256" key="8">
    <source>
        <dbReference type="ARBA" id="ARBA00022859"/>
    </source>
</evidence>
<dbReference type="PANTHER" id="PTHR24365:SF525">
    <property type="entry name" value="TOLL-LIKE RECEPTOR 5"/>
    <property type="match status" value="1"/>
</dbReference>
<keyword evidence="17" id="KW-1185">Reference proteome</keyword>
<dbReference type="PROSITE" id="PS50104">
    <property type="entry name" value="TIR"/>
    <property type="match status" value="1"/>
</dbReference>
<dbReference type="GO" id="GO:0006954">
    <property type="term" value="P:inflammatory response"/>
    <property type="evidence" value="ECO:0007669"/>
    <property type="project" value="UniProtKB-KW"/>
</dbReference>
<dbReference type="Pfam" id="PF00560">
    <property type="entry name" value="LRR_1"/>
    <property type="match status" value="1"/>
</dbReference>
<evidence type="ECO:0000256" key="3">
    <source>
        <dbReference type="ARBA" id="ARBA00022588"/>
    </source>
</evidence>
<dbReference type="Pfam" id="PF13855">
    <property type="entry name" value="LRR_8"/>
    <property type="match status" value="3"/>
</dbReference>
<dbReference type="InterPro" id="IPR000157">
    <property type="entry name" value="TIR_dom"/>
</dbReference>
<dbReference type="PROSITE" id="PS51450">
    <property type="entry name" value="LRR"/>
    <property type="match status" value="3"/>
</dbReference>
<dbReference type="GO" id="GO:0002224">
    <property type="term" value="P:toll-like receptor signaling pathway"/>
    <property type="evidence" value="ECO:0007669"/>
    <property type="project" value="InterPro"/>
</dbReference>
<comment type="similarity">
    <text evidence="2">Belongs to the Toll-like receptor family.</text>
</comment>
<protein>
    <submittedName>
        <fullName evidence="18">Toll-like receptor 5</fullName>
    </submittedName>
</protein>
<dbReference type="Proteomes" id="UP000515152">
    <property type="component" value="Chromosome 15"/>
</dbReference>
<dbReference type="InterPro" id="IPR001611">
    <property type="entry name" value="Leu-rich_rpt"/>
</dbReference>
<dbReference type="AlphaFoldDB" id="A0A6P3VV25"/>
<evidence type="ECO:0000313" key="18">
    <source>
        <dbReference type="RefSeq" id="XP_012682046.2"/>
    </source>
</evidence>
<dbReference type="SUPFAM" id="SSF52200">
    <property type="entry name" value="Toll/Interleukin receptor TIR domain"/>
    <property type="match status" value="1"/>
</dbReference>
<dbReference type="SUPFAM" id="SSF52058">
    <property type="entry name" value="L domain-like"/>
    <property type="match status" value="2"/>
</dbReference>
<dbReference type="GO" id="GO:0045087">
    <property type="term" value="P:innate immune response"/>
    <property type="evidence" value="ECO:0007669"/>
    <property type="project" value="UniProtKB-KW"/>
</dbReference>
<evidence type="ECO:0000256" key="10">
    <source>
        <dbReference type="ARBA" id="ARBA00023136"/>
    </source>
</evidence>
<dbReference type="SMART" id="SM00364">
    <property type="entry name" value="LRR_BAC"/>
    <property type="match status" value="4"/>
</dbReference>
<name>A0A6P3VV25_CLUHA</name>
<keyword evidence="5 14" id="KW-0812">Transmembrane</keyword>
<evidence type="ECO:0000256" key="9">
    <source>
        <dbReference type="ARBA" id="ARBA00022989"/>
    </source>
</evidence>
<keyword evidence="3" id="KW-0399">Innate immunity</keyword>
<dbReference type="GeneID" id="105899408"/>
<keyword evidence="10 14" id="KW-0472">Membrane</keyword>